<dbReference type="Proteomes" id="UP000825002">
    <property type="component" value="Unassembled WGS sequence"/>
</dbReference>
<feature type="domain" description="MIR" evidence="16">
    <location>
        <begin position="97"/>
        <end position="151"/>
    </location>
</feature>
<evidence type="ECO:0000256" key="13">
    <source>
        <dbReference type="RuleBase" id="RU368044"/>
    </source>
</evidence>
<evidence type="ECO:0000256" key="8">
    <source>
        <dbReference type="ARBA" id="ARBA00023065"/>
    </source>
</evidence>
<comment type="function">
    <text evidence="13">Receptor for inositol 1,4,5-trisphosphate, a second messenger that mediates the release of intracellular calcium.</text>
</comment>
<dbReference type="InterPro" id="IPR000699">
    <property type="entry name" value="RIH_dom"/>
</dbReference>
<keyword evidence="18" id="KW-1185">Reference proteome</keyword>
<keyword evidence="11 13" id="KW-1071">Ligand-gated ion channel</keyword>
<feature type="coiled-coil region" evidence="14">
    <location>
        <begin position="71"/>
        <end position="98"/>
    </location>
</feature>
<feature type="compositionally biased region" description="Polar residues" evidence="15">
    <location>
        <begin position="1837"/>
        <end position="1859"/>
    </location>
</feature>
<evidence type="ECO:0000256" key="9">
    <source>
        <dbReference type="ARBA" id="ARBA00023136"/>
    </source>
</evidence>
<dbReference type="InterPro" id="IPR005821">
    <property type="entry name" value="Ion_trans_dom"/>
</dbReference>
<dbReference type="Pfam" id="PF08709">
    <property type="entry name" value="Ins145_P3_rec"/>
    <property type="match status" value="1"/>
</dbReference>
<evidence type="ECO:0000256" key="3">
    <source>
        <dbReference type="ARBA" id="ARBA00022448"/>
    </source>
</evidence>
<comment type="similarity">
    <text evidence="2 13">Belongs to the InsP3 receptor family.</text>
</comment>
<dbReference type="Gene3D" id="2.80.10.50">
    <property type="match status" value="2"/>
</dbReference>
<dbReference type="PANTHER" id="PTHR45816:SF4">
    <property type="entry name" value="RYR_IP3R HOMOLOGY ASSOCIATED DOMAIN-CONTAINING PROTEIN"/>
    <property type="match status" value="1"/>
</dbReference>
<dbReference type="Pfam" id="PF01365">
    <property type="entry name" value="RYDR_ITPR"/>
    <property type="match status" value="1"/>
</dbReference>
<feature type="region of interest" description="Disordered" evidence="15">
    <location>
        <begin position="1397"/>
        <end position="1426"/>
    </location>
</feature>
<dbReference type="PROSITE" id="PS50919">
    <property type="entry name" value="MIR"/>
    <property type="match status" value="2"/>
</dbReference>
<keyword evidence="14" id="KW-0175">Coiled coil</keyword>
<dbReference type="InterPro" id="IPR013662">
    <property type="entry name" value="RIH_assoc-dom"/>
</dbReference>
<dbReference type="Pfam" id="PF08454">
    <property type="entry name" value="RIH_assoc"/>
    <property type="match status" value="1"/>
</dbReference>
<gene>
    <name evidence="17" type="primary">IP3R</name>
    <name evidence="17" type="ORF">GZH46_01820</name>
</gene>
<dbReference type="Gene3D" id="1.10.287.70">
    <property type="match status" value="1"/>
</dbReference>
<comment type="subcellular location">
    <subcellularLocation>
        <location evidence="1 13">Endoplasmic reticulum membrane</location>
        <topology evidence="1 13">Multi-pass membrane protein</topology>
    </subcellularLocation>
</comment>
<evidence type="ECO:0000313" key="17">
    <source>
        <dbReference type="EMBL" id="KAG9509653.1"/>
    </source>
</evidence>
<evidence type="ECO:0000256" key="15">
    <source>
        <dbReference type="SAM" id="MobiDB-lite"/>
    </source>
</evidence>
<keyword evidence="7 13" id="KW-1133">Transmembrane helix</keyword>
<feature type="transmembrane region" description="Helical" evidence="13">
    <location>
        <begin position="2156"/>
        <end position="2178"/>
    </location>
</feature>
<keyword evidence="13" id="KW-0107">Calcium channel</keyword>
<evidence type="ECO:0000256" key="6">
    <source>
        <dbReference type="ARBA" id="ARBA00022824"/>
    </source>
</evidence>
<comment type="domain">
    <text evidence="13">The receptor contains a calcium channel in its C-terminal extremity. Its large N-terminal cytoplasmic region has the ligand-binding site in the N-terminus and modulatory sites in the middle portion immediately upstream of the channel region.</text>
</comment>
<evidence type="ECO:0000256" key="11">
    <source>
        <dbReference type="ARBA" id="ARBA00023286"/>
    </source>
</evidence>
<feature type="compositionally biased region" description="Low complexity" evidence="15">
    <location>
        <begin position="1402"/>
        <end position="1422"/>
    </location>
</feature>
<keyword evidence="13" id="KW-0109">Calcium transport</keyword>
<feature type="transmembrane region" description="Helical" evidence="13">
    <location>
        <begin position="2107"/>
        <end position="2135"/>
    </location>
</feature>
<evidence type="ECO:0000256" key="10">
    <source>
        <dbReference type="ARBA" id="ARBA00023170"/>
    </source>
</evidence>
<evidence type="ECO:0000313" key="18">
    <source>
        <dbReference type="Proteomes" id="UP000825002"/>
    </source>
</evidence>
<evidence type="ECO:0000256" key="5">
    <source>
        <dbReference type="ARBA" id="ARBA00022737"/>
    </source>
</evidence>
<keyword evidence="4 13" id="KW-0812">Transmembrane</keyword>
<keyword evidence="3 13" id="KW-0813">Transport</keyword>
<keyword evidence="10 13" id="KW-0675">Receptor</keyword>
<evidence type="ECO:0000256" key="14">
    <source>
        <dbReference type="SAM" id="Coils"/>
    </source>
</evidence>
<feature type="transmembrane region" description="Helical" evidence="13">
    <location>
        <begin position="2263"/>
        <end position="2286"/>
    </location>
</feature>
<sequence>MSLHLGDVISLYDDGFLSTLGLVDSRCIVQSPERGDLERPPAKFRDCLFKLCHQHRYGAQKQLYEKRTYDAQMYERLKRAAELERQQNENESKKCEGDVLKYGQLIQLLHVKSNKYLTVNKEATAIVEKRAMRVYLDSKGNEGSWFAVKPNYKVRTNGDEVVVGDCVNLEAVDAPGQMLHASEGCLTDHPGCREVNAIADGSPWKMNLFIEYKENLDSVLKGGDVVRLFHAEQEKFLTMDSYNNREYVFLRSTSRATATDATSSKALWEVEVVQNDPCKAGAGRWNSLFRLKHLASDCYLAAELDDDITPDPMRDKLRGDAPVYKLVSVPYSFDLASLFQFDPTSNVRRDAFVPTSSYVRLRHYWTKTWVHSTDIYIDKEKEKSYMSKVGCAAIKDDREAFSIVPVSASEVRDLDFANDACRVLTDVYEATRERYEQAQQRLQEGDNGQNKGVSSLASIGMTPKERESLKQLLPEIIYFIANRENDLHRLTHESPFELEVTETNRERQKLLREQDVLLKIRDILELIAKLVDFSPQTRQASTQPSLLMSSSSPSSSSTTSMPSASSSWSVLANTLHWAHHKHKHQESYRQICRLCYRTLRLSQQSYRKNQEYISQWFGFMQQQIGKDLLAEDTITALLHSNRKLLERHITAKEVETFVQLVRQNGQSRFLDYLSDLCTSNGQAIAATQELICKSVLAPRNADILIKCHLAQPPDSPSPCPAESEVLLTWNSCLGYRGACASSGALGGEQGASISGQPTILPPPPPPDSTKTKPVRLMARSERSQSALNTSINVTEAFDNYTPSSTGSPPSTTPGTPETNLTEPINSVETFEADEDVFILEYYRHQIDMFSGMCRDRQYLAINDLAPKMPIELIHMCMSDESLDFELRASFCRLLLHMHVDRDPQKHVTPVRYERYWDEIPDAPVTVDKYVSTQHQSCCATSKWKINESLEERATDHDVTNESRSNVKILFARTMGFVEEYLQKLADHELSFVDRERNKLTFEIVNLARELIYFGFYSFKELITLTKIILNIFVDTGLATGHGEQVLEYDQEPLVMRTKLKMIEILHFILDVRLDYTITCLLAESKIRLSSPGSDGQTSSRADSQIDLDGKQGLTFLRVLLHLTLHKCPQVVSQSLQLLFRHFRTREELLRTFRKVKLLPSHIENYKKISCDIERVLERKVDAELNDLIGILHAPERWLAGTTSDADSSINDQSVINSASVSPNWGAFGTASSSRLGMSTTSIPPKPLQAPVPLVKHLIDHTKHNLIDANTEQESLCVQVLKLLRRMILQAPKNTTFIDVQCRLDSQGASELVVELITRNKTNLLFANAVELAIALLEGGNILIQKSIYKYLREPDSTGSKFLRVLQSHIVKAQHAVRAANGATGSVAEHLASWANNSAMDKSSNSHNTTNGSSNTSNNLTVTKHTRASRRSFSSVVLEKQKAIDRETTMPDEVRVMLPILRLLQLLCEHHNKSMQDFLRGHKLTKSVQNYNLVSETLVFLDCICGSTTGKLGLLGLYVNESNVELVSQTLSTLTEFCQGPCRENQACITNHESNGIDIIIALVLNDIKPLAEKRMDLVLELKDEASKLLLAIMESNKDSSIAQRILKSMTIDQLITVAVQAFYQDADPVSKTTQKQLVMSSCSDDASLLSSLRASVLKLFDQSLYAHLLPSINVSIETTVRSYFAMTPQLTHSESLERLLPPELDHFVDTSSNSLPIDNQQAENVSTVWTYDSVESSAKGTSIPANRISADSGVDDTLDADIDDFDGEQTRVRPREVGHNIFILCHQLEQAALMSNNLSGFDQLIGCFAGAQLSSMDSQVLATQQPHNIALQPQHQMSITSETQNQQTLQTASTNGETETSARDSAVHYYLCHTGQIEIVREDRELERIVFRVPQICEYLTRESKMHVLQTTKQDEQGSKVGDFFSQSNALHQEMKWQKELQTRPSLYWFSCNQTRWAACQLQLTIVIALTTLLFWSSSSPESSPSSSLSSSSQDTNCNKNVLTDEFGVDNQQQYCQAPDNGVTSNMEFINNLMYSLLLVSAIATWRAHRPYYIKCLMIAITYETYSWLGVEWALFFLGALLFVITVIYLVSILANKGTVKFMDPDVLYYTVYLAICSLGLTLSPLFYSLLLLNVVYQEETLRTVIASVTRNGRSILYTAFLAIILIYLFSIVAHLFFKREFIVELDDGRQESACDTLLMCTITTLNHGLRNGGGIGDLMRRLSYRSDTEIGPLTDRQQQRLWYQFLFDESELRLWGRIVYELSFFVIINTITIQMIFGVIIDTFADLRAEKQKKEEILKNTCFVCGLNRSAFENKTVSFEHHVRREHNLWHYLYFIVLVRSKSPTEFTGPESYVSNMIKAHDLEWFPRMRAMSLSTPASMNKAQA</sequence>
<accession>A0ABQ7S8H2</accession>
<feature type="non-terminal residue" evidence="17">
    <location>
        <position position="1"/>
    </location>
</feature>
<dbReference type="CDD" id="cd23277">
    <property type="entry name" value="beta-trefoil_MIR_ITPR"/>
    <property type="match status" value="1"/>
</dbReference>
<dbReference type="InterPro" id="IPR014821">
    <property type="entry name" value="Ins145_P3_rcpt"/>
</dbReference>
<evidence type="ECO:0000256" key="1">
    <source>
        <dbReference type="ARBA" id="ARBA00004477"/>
    </source>
</evidence>
<organism evidence="17 18">
    <name type="scientific">Fragariocoptes setiger</name>
    <dbReference type="NCBI Taxonomy" id="1670756"/>
    <lineage>
        <taxon>Eukaryota</taxon>
        <taxon>Metazoa</taxon>
        <taxon>Ecdysozoa</taxon>
        <taxon>Arthropoda</taxon>
        <taxon>Chelicerata</taxon>
        <taxon>Arachnida</taxon>
        <taxon>Acari</taxon>
        <taxon>Acariformes</taxon>
        <taxon>Trombidiformes</taxon>
        <taxon>Prostigmata</taxon>
        <taxon>Eupodina</taxon>
        <taxon>Eriophyoidea</taxon>
        <taxon>Phytoptidae</taxon>
        <taxon>Fragariocoptes</taxon>
    </lineage>
</organism>
<dbReference type="EMBL" id="JAIFTH010000384">
    <property type="protein sequence ID" value="KAG9509653.1"/>
    <property type="molecule type" value="Genomic_DNA"/>
</dbReference>
<reference evidence="17 18" key="1">
    <citation type="submission" date="2020-10" db="EMBL/GenBank/DDBJ databases">
        <authorList>
            <person name="Klimov P.B."/>
            <person name="Dyachkov S.M."/>
            <person name="Chetverikov P.E."/>
        </authorList>
    </citation>
    <scope>NUCLEOTIDE SEQUENCE [LARGE SCALE GENOMIC DNA]</scope>
    <source>
        <strain evidence="17">BMOC 18-1129-001#AD2665</strain>
        <tissue evidence="17">Entire mites</tissue>
    </source>
</reference>
<keyword evidence="9 13" id="KW-0472">Membrane</keyword>
<feature type="domain" description="MIR" evidence="16">
    <location>
        <begin position="217"/>
        <end position="273"/>
    </location>
</feature>
<dbReference type="InterPro" id="IPR000493">
    <property type="entry name" value="InsP3_rcpt"/>
</dbReference>
<feature type="coiled-coil region" evidence="14">
    <location>
        <begin position="421"/>
        <end position="448"/>
    </location>
</feature>
<feature type="region of interest" description="Disordered" evidence="15">
    <location>
        <begin position="797"/>
        <end position="825"/>
    </location>
</feature>
<dbReference type="SUPFAM" id="SSF82109">
    <property type="entry name" value="MIR domain"/>
    <property type="match status" value="2"/>
</dbReference>
<feature type="transmembrane region" description="Helical" evidence="13">
    <location>
        <begin position="2069"/>
        <end position="2095"/>
    </location>
</feature>
<name>A0ABQ7S8H2_9ACAR</name>
<protein>
    <recommendedName>
        <fullName evidence="13">Inositol 1,4,5-trisphosphate receptor</fullName>
    </recommendedName>
</protein>
<evidence type="ECO:0000256" key="12">
    <source>
        <dbReference type="ARBA" id="ARBA00023303"/>
    </source>
</evidence>
<keyword evidence="5" id="KW-0677">Repeat</keyword>
<evidence type="ECO:0000259" key="16">
    <source>
        <dbReference type="PROSITE" id="PS50919"/>
    </source>
</evidence>
<comment type="caution">
    <text evidence="13">Lacks conserved residue(s) required for the propagation of feature annotation.</text>
</comment>
<feature type="region of interest" description="Disordered" evidence="15">
    <location>
        <begin position="746"/>
        <end position="772"/>
    </location>
</feature>
<evidence type="ECO:0000256" key="7">
    <source>
        <dbReference type="ARBA" id="ARBA00022989"/>
    </source>
</evidence>
<keyword evidence="6 13" id="KW-0256">Endoplasmic reticulum</keyword>
<proteinExistence type="inferred from homology"/>
<comment type="subunit">
    <text evidence="13">Homotetramer.</text>
</comment>
<dbReference type="InterPro" id="IPR035910">
    <property type="entry name" value="RyR/IP3R_RIH_dom_sf"/>
</dbReference>
<evidence type="ECO:0000256" key="2">
    <source>
        <dbReference type="ARBA" id="ARBA00009453"/>
    </source>
</evidence>
<dbReference type="Gene3D" id="1.25.10.30">
    <property type="entry name" value="IP3 receptor type 1 binding core, RIH domain"/>
    <property type="match status" value="2"/>
</dbReference>
<comment type="caution">
    <text evidence="17">The sequence shown here is derived from an EMBL/GenBank/DDBJ whole genome shotgun (WGS) entry which is preliminary data.</text>
</comment>
<dbReference type="InterPro" id="IPR036300">
    <property type="entry name" value="MIR_dom_sf"/>
</dbReference>
<keyword evidence="13" id="KW-0106">Calcium</keyword>
<dbReference type="InterPro" id="IPR016093">
    <property type="entry name" value="MIR_motif"/>
</dbReference>
<evidence type="ECO:0000256" key="4">
    <source>
        <dbReference type="ARBA" id="ARBA00022692"/>
    </source>
</evidence>
<dbReference type="PRINTS" id="PR00779">
    <property type="entry name" value="INSP3RECEPTR"/>
</dbReference>
<dbReference type="Pfam" id="PF00520">
    <property type="entry name" value="Ion_trans"/>
    <property type="match status" value="1"/>
</dbReference>
<feature type="compositionally biased region" description="Low complexity" evidence="15">
    <location>
        <begin position="801"/>
        <end position="816"/>
    </location>
</feature>
<dbReference type="PANTHER" id="PTHR45816">
    <property type="entry name" value="MIR DOMAIN-CONTAINING PROTEIN"/>
    <property type="match status" value="1"/>
</dbReference>
<feature type="region of interest" description="Disordered" evidence="15">
    <location>
        <begin position="541"/>
        <end position="563"/>
    </location>
</feature>
<dbReference type="Pfam" id="PF02815">
    <property type="entry name" value="MIR"/>
    <property type="match status" value="1"/>
</dbReference>
<keyword evidence="12 13" id="KW-0407">Ion channel</keyword>
<feature type="region of interest" description="Disordered" evidence="15">
    <location>
        <begin position="1837"/>
        <end position="1860"/>
    </location>
</feature>
<dbReference type="SMART" id="SM00472">
    <property type="entry name" value="MIR"/>
    <property type="match status" value="3"/>
</dbReference>
<keyword evidence="8 13" id="KW-0406">Ion transport</keyword>
<dbReference type="InterPro" id="IPR015925">
    <property type="entry name" value="Ryanodine_IP3_receptor"/>
</dbReference>
<dbReference type="SUPFAM" id="SSF100909">
    <property type="entry name" value="IP3 receptor type 1 binding core, domain 2"/>
    <property type="match status" value="1"/>
</dbReference>